<reference evidence="2 3" key="1">
    <citation type="submission" date="2019-12" db="EMBL/GenBank/DDBJ databases">
        <authorList>
            <person name="Alioto T."/>
            <person name="Alioto T."/>
            <person name="Gomez Garrido J."/>
        </authorList>
    </citation>
    <scope>NUCLEOTIDE SEQUENCE [LARGE SCALE GENOMIC DNA]</scope>
</reference>
<feature type="region of interest" description="Disordered" evidence="1">
    <location>
        <begin position="79"/>
        <end position="101"/>
    </location>
</feature>
<protein>
    <submittedName>
        <fullName evidence="2">Uncharacterized protein</fullName>
    </submittedName>
</protein>
<proteinExistence type="predicted"/>
<dbReference type="Proteomes" id="UP000594638">
    <property type="component" value="Unassembled WGS sequence"/>
</dbReference>
<dbReference type="AlphaFoldDB" id="A0A8S0PRF5"/>
<evidence type="ECO:0000313" key="3">
    <source>
        <dbReference type="Proteomes" id="UP000594638"/>
    </source>
</evidence>
<keyword evidence="3" id="KW-1185">Reference proteome</keyword>
<evidence type="ECO:0000313" key="2">
    <source>
        <dbReference type="EMBL" id="CAA2954828.1"/>
    </source>
</evidence>
<name>A0A8S0PRF5_OLEEU</name>
<gene>
    <name evidence="2" type="ORF">OLEA9_A005122</name>
</gene>
<dbReference type="OrthoDB" id="6270329at2759"/>
<comment type="caution">
    <text evidence="2">The sequence shown here is derived from an EMBL/GenBank/DDBJ whole genome shotgun (WGS) entry which is preliminary data.</text>
</comment>
<accession>A0A8S0PRF5</accession>
<dbReference type="EMBL" id="CACTIH010000128">
    <property type="protein sequence ID" value="CAA2954828.1"/>
    <property type="molecule type" value="Genomic_DNA"/>
</dbReference>
<feature type="compositionally biased region" description="Polar residues" evidence="1">
    <location>
        <begin position="84"/>
        <end position="95"/>
    </location>
</feature>
<organism evidence="2 3">
    <name type="scientific">Olea europaea subsp. europaea</name>
    <dbReference type="NCBI Taxonomy" id="158383"/>
    <lineage>
        <taxon>Eukaryota</taxon>
        <taxon>Viridiplantae</taxon>
        <taxon>Streptophyta</taxon>
        <taxon>Embryophyta</taxon>
        <taxon>Tracheophyta</taxon>
        <taxon>Spermatophyta</taxon>
        <taxon>Magnoliopsida</taxon>
        <taxon>eudicotyledons</taxon>
        <taxon>Gunneridae</taxon>
        <taxon>Pentapetalae</taxon>
        <taxon>asterids</taxon>
        <taxon>lamiids</taxon>
        <taxon>Lamiales</taxon>
        <taxon>Oleaceae</taxon>
        <taxon>Oleeae</taxon>
        <taxon>Olea</taxon>
    </lineage>
</organism>
<sequence>MTSSSIGTPKPIAVKMGINQSSFLVENPTFSLPKYPDCKPCIGFDDIIDTNDLFVDPIIRDLGYWNDENLVSDYIAEPSEFQRGKSSQENGNNVDRNMKKA</sequence>
<dbReference type="Gramene" id="OE9A005122T1">
    <property type="protein sequence ID" value="OE9A005122C1"/>
    <property type="gene ID" value="OE9A005122"/>
</dbReference>
<evidence type="ECO:0000256" key="1">
    <source>
        <dbReference type="SAM" id="MobiDB-lite"/>
    </source>
</evidence>